<evidence type="ECO:0000256" key="2">
    <source>
        <dbReference type="ARBA" id="ARBA00022695"/>
    </source>
</evidence>
<keyword evidence="2 5" id="KW-0548">Nucleotidyltransferase</keyword>
<dbReference type="SUPFAM" id="SSF53448">
    <property type="entry name" value="Nucleotide-diphospho-sugar transferases"/>
    <property type="match status" value="1"/>
</dbReference>
<dbReference type="CDD" id="cd02523">
    <property type="entry name" value="PC_cytidylyltransferase"/>
    <property type="match status" value="1"/>
</dbReference>
<dbReference type="InterPro" id="IPR029044">
    <property type="entry name" value="Nucleotide-diphossugar_trans"/>
</dbReference>
<sequence>MQAIILAAGVGSRLGIVDGERRPKCLLEIGGMSLLDRHLQLLERAGVGPVTLVTGFQAGILADAVRTAVQAPRLCHNPDYERGSVLSLDAAADVLTSGDEVLVMDADVLYHPAILARLVAAPRADLFLLDRDFEPGDEPVKLCVAGGQLMEFRKRPDPGDYEVVGESVGFFRLSAAMAARLAGVTAAYAADGRGDQPHEEAIRDLLRADPAAFDYLDITGLPWIEIDFPADVERARQEILPALANADEANA</sequence>
<evidence type="ECO:0000313" key="6">
    <source>
        <dbReference type="Proteomes" id="UP001251857"/>
    </source>
</evidence>
<evidence type="ECO:0000313" key="5">
    <source>
        <dbReference type="EMBL" id="MDT0635024.1"/>
    </source>
</evidence>
<dbReference type="InterPro" id="IPR050065">
    <property type="entry name" value="GlmU-like"/>
</dbReference>
<evidence type="ECO:0000256" key="3">
    <source>
        <dbReference type="ARBA" id="ARBA00022842"/>
    </source>
</evidence>
<dbReference type="PANTHER" id="PTHR43584:SF8">
    <property type="entry name" value="N-ACETYLMURAMATE ALPHA-1-PHOSPHATE URIDYLYLTRANSFERASE"/>
    <property type="match status" value="1"/>
</dbReference>
<dbReference type="GO" id="GO:0016779">
    <property type="term" value="F:nucleotidyltransferase activity"/>
    <property type="evidence" value="ECO:0007669"/>
    <property type="project" value="UniProtKB-KW"/>
</dbReference>
<keyword evidence="6" id="KW-1185">Reference proteome</keyword>
<evidence type="ECO:0000256" key="1">
    <source>
        <dbReference type="ARBA" id="ARBA00022679"/>
    </source>
</evidence>
<dbReference type="Gene3D" id="3.90.550.10">
    <property type="entry name" value="Spore Coat Polysaccharide Biosynthesis Protein SpsA, Chain A"/>
    <property type="match status" value="1"/>
</dbReference>
<feature type="domain" description="MobA-like NTP transferase" evidence="4">
    <location>
        <begin position="3"/>
        <end position="129"/>
    </location>
</feature>
<dbReference type="PANTHER" id="PTHR43584">
    <property type="entry name" value="NUCLEOTIDYL TRANSFERASE"/>
    <property type="match status" value="1"/>
</dbReference>
<keyword evidence="1" id="KW-0808">Transferase</keyword>
<name>A0ABU3C0E0_9GAMM</name>
<dbReference type="InterPro" id="IPR025877">
    <property type="entry name" value="MobA-like_NTP_Trfase"/>
</dbReference>
<evidence type="ECO:0000259" key="4">
    <source>
        <dbReference type="Pfam" id="PF12804"/>
    </source>
</evidence>
<reference evidence="5 6" key="1">
    <citation type="submission" date="2023-09" db="EMBL/GenBank/DDBJ databases">
        <authorList>
            <person name="Rey-Velasco X."/>
        </authorList>
    </citation>
    <scope>NUCLEOTIDE SEQUENCE [LARGE SCALE GENOMIC DNA]</scope>
    <source>
        <strain evidence="5 6">W335</strain>
    </source>
</reference>
<dbReference type="RefSeq" id="WP_311652866.1">
    <property type="nucleotide sequence ID" value="NZ_JAVRIB010000007.1"/>
</dbReference>
<accession>A0ABU3C0E0</accession>
<gene>
    <name evidence="5" type="ORF">RM532_08625</name>
</gene>
<dbReference type="EMBL" id="JAVRIB010000007">
    <property type="protein sequence ID" value="MDT0635024.1"/>
    <property type="molecule type" value="Genomic_DNA"/>
</dbReference>
<dbReference type="Pfam" id="PF12804">
    <property type="entry name" value="NTP_transf_3"/>
    <property type="match status" value="1"/>
</dbReference>
<organism evidence="5 6">
    <name type="scientific">Spectribacter hydrogenoxidans</name>
    <dbReference type="NCBI Taxonomy" id="3075608"/>
    <lineage>
        <taxon>Bacteria</taxon>
        <taxon>Pseudomonadati</taxon>
        <taxon>Pseudomonadota</taxon>
        <taxon>Gammaproteobacteria</taxon>
        <taxon>Salinisphaerales</taxon>
        <taxon>Salinisphaeraceae</taxon>
        <taxon>Spectribacter</taxon>
    </lineage>
</organism>
<keyword evidence="3" id="KW-0460">Magnesium</keyword>
<protein>
    <submittedName>
        <fullName evidence="5">Phosphocholine cytidylyltransferase family protein</fullName>
    </submittedName>
</protein>
<proteinExistence type="predicted"/>
<dbReference type="Proteomes" id="UP001251857">
    <property type="component" value="Unassembled WGS sequence"/>
</dbReference>
<comment type="caution">
    <text evidence="5">The sequence shown here is derived from an EMBL/GenBank/DDBJ whole genome shotgun (WGS) entry which is preliminary data.</text>
</comment>